<dbReference type="EMBL" id="LAZR01060770">
    <property type="protein sequence ID" value="KKK64994.1"/>
    <property type="molecule type" value="Genomic_DNA"/>
</dbReference>
<evidence type="ECO:0000256" key="3">
    <source>
        <dbReference type="ARBA" id="ARBA00022722"/>
    </source>
</evidence>
<dbReference type="AlphaFoldDB" id="A0A0F8ZEU6"/>
<keyword evidence="4" id="KW-0547">Nucleotide-binding</keyword>
<dbReference type="GO" id="GO:0000166">
    <property type="term" value="F:nucleotide binding"/>
    <property type="evidence" value="ECO:0007669"/>
    <property type="project" value="UniProtKB-KW"/>
</dbReference>
<organism evidence="6">
    <name type="scientific">marine sediment metagenome</name>
    <dbReference type="NCBI Taxonomy" id="412755"/>
    <lineage>
        <taxon>unclassified sequences</taxon>
        <taxon>metagenomes</taxon>
        <taxon>ecological metagenomes</taxon>
    </lineage>
</organism>
<keyword evidence="3" id="KW-0540">Nuclease</keyword>
<evidence type="ECO:0000256" key="5">
    <source>
        <dbReference type="ARBA" id="ARBA00022801"/>
    </source>
</evidence>
<dbReference type="PANTHER" id="PTHR34139">
    <property type="entry name" value="UPF0331 PROTEIN MJ0127"/>
    <property type="match status" value="1"/>
</dbReference>
<dbReference type="InterPro" id="IPR008201">
    <property type="entry name" value="HepT-like"/>
</dbReference>
<dbReference type="GO" id="GO:0004540">
    <property type="term" value="F:RNA nuclease activity"/>
    <property type="evidence" value="ECO:0007669"/>
    <property type="project" value="InterPro"/>
</dbReference>
<accession>A0A0F8ZEU6</accession>
<keyword evidence="2" id="KW-1277">Toxin-antitoxin system</keyword>
<dbReference type="PANTHER" id="PTHR34139:SF1">
    <property type="entry name" value="RNASE MJ1380-RELATED"/>
    <property type="match status" value="1"/>
</dbReference>
<dbReference type="InterPro" id="IPR051813">
    <property type="entry name" value="HepT_RNase_toxin"/>
</dbReference>
<proteinExistence type="predicted"/>
<keyword evidence="5" id="KW-0378">Hydrolase</keyword>
<name>A0A0F8ZEU6_9ZZZZ</name>
<evidence type="ECO:0000256" key="1">
    <source>
        <dbReference type="ARBA" id="ARBA00022553"/>
    </source>
</evidence>
<gene>
    <name evidence="6" type="ORF">LCGC14_2978610</name>
</gene>
<evidence type="ECO:0000313" key="6">
    <source>
        <dbReference type="EMBL" id="KKK64994.1"/>
    </source>
</evidence>
<protein>
    <recommendedName>
        <fullName evidence="7">Four helix bundle protein</fullName>
    </recommendedName>
</protein>
<reference evidence="6" key="1">
    <citation type="journal article" date="2015" name="Nature">
        <title>Complex archaea that bridge the gap between prokaryotes and eukaryotes.</title>
        <authorList>
            <person name="Spang A."/>
            <person name="Saw J.H."/>
            <person name="Jorgensen S.L."/>
            <person name="Zaremba-Niedzwiedzka K."/>
            <person name="Martijn J."/>
            <person name="Lind A.E."/>
            <person name="van Eijk R."/>
            <person name="Schleper C."/>
            <person name="Guy L."/>
            <person name="Ettema T.J."/>
        </authorList>
    </citation>
    <scope>NUCLEOTIDE SEQUENCE</scope>
</reference>
<evidence type="ECO:0000256" key="2">
    <source>
        <dbReference type="ARBA" id="ARBA00022649"/>
    </source>
</evidence>
<dbReference type="Pfam" id="PF01934">
    <property type="entry name" value="HepT-like"/>
    <property type="match status" value="1"/>
</dbReference>
<keyword evidence="1" id="KW-0597">Phosphoprotein</keyword>
<evidence type="ECO:0000256" key="4">
    <source>
        <dbReference type="ARBA" id="ARBA00022741"/>
    </source>
</evidence>
<dbReference type="GO" id="GO:0016787">
    <property type="term" value="F:hydrolase activity"/>
    <property type="evidence" value="ECO:0007669"/>
    <property type="project" value="UniProtKB-KW"/>
</dbReference>
<dbReference type="GO" id="GO:0110001">
    <property type="term" value="C:toxin-antitoxin complex"/>
    <property type="evidence" value="ECO:0007669"/>
    <property type="project" value="InterPro"/>
</dbReference>
<sequence>MSERDWLLFVKDIHKSITRILEYTNTTKSEFFNDRKTFDAVMRNLEIIGEAVKHYYNSLLPHSNMQFENRNKRLFVILSRSPE</sequence>
<comment type="caution">
    <text evidence="6">The sequence shown here is derived from an EMBL/GenBank/DDBJ whole genome shotgun (WGS) entry which is preliminary data.</text>
</comment>
<evidence type="ECO:0008006" key="7">
    <source>
        <dbReference type="Google" id="ProtNLM"/>
    </source>
</evidence>